<comment type="caution">
    <text evidence="2">The sequence shown here is derived from an EMBL/GenBank/DDBJ whole genome shotgun (WGS) entry which is preliminary data.</text>
</comment>
<dbReference type="Pfam" id="PF01370">
    <property type="entry name" value="Epimerase"/>
    <property type="match status" value="1"/>
</dbReference>
<dbReference type="InterPro" id="IPR001509">
    <property type="entry name" value="Epimerase_deHydtase"/>
</dbReference>
<dbReference type="SUPFAM" id="SSF51735">
    <property type="entry name" value="NAD(P)-binding Rossmann-fold domains"/>
    <property type="match status" value="1"/>
</dbReference>
<evidence type="ECO:0000313" key="3">
    <source>
        <dbReference type="Proteomes" id="UP000266677"/>
    </source>
</evidence>
<reference evidence="2 3" key="1">
    <citation type="submission" date="2018-09" db="EMBL/GenBank/DDBJ databases">
        <title>YIM PH21274 draft genome.</title>
        <authorList>
            <person name="Miao C."/>
        </authorList>
    </citation>
    <scope>NUCLEOTIDE SEQUENCE [LARGE SCALE GENOMIC DNA]</scope>
    <source>
        <strain evidence="2 3">YIM PH 21724</strain>
    </source>
</reference>
<dbReference type="InterPro" id="IPR051783">
    <property type="entry name" value="NAD(P)-dependent_oxidoreduct"/>
</dbReference>
<dbReference type="CDD" id="cd05262">
    <property type="entry name" value="SDR_a7"/>
    <property type="match status" value="1"/>
</dbReference>
<dbReference type="AlphaFoldDB" id="A0A3A4K640"/>
<name>A0A3A4K640_9NOCA</name>
<dbReference type="EMBL" id="QZFU01000041">
    <property type="protein sequence ID" value="RJO69920.1"/>
    <property type="molecule type" value="Genomic_DNA"/>
</dbReference>
<dbReference type="Proteomes" id="UP000266677">
    <property type="component" value="Unassembled WGS sequence"/>
</dbReference>
<dbReference type="RefSeq" id="WP_120044289.1">
    <property type="nucleotide sequence ID" value="NZ_QZFU01000041.1"/>
</dbReference>
<dbReference type="PANTHER" id="PTHR48079:SF6">
    <property type="entry name" value="NAD(P)-BINDING DOMAIN-CONTAINING PROTEIN-RELATED"/>
    <property type="match status" value="1"/>
</dbReference>
<dbReference type="GO" id="GO:0004029">
    <property type="term" value="F:aldehyde dehydrogenase (NAD+) activity"/>
    <property type="evidence" value="ECO:0007669"/>
    <property type="project" value="TreeGrafter"/>
</dbReference>
<sequence length="297" mass="31129">MRVFVTGATGFIGSAIVAELREAGHEVVGLVRSQASAQRLAAAGVAVRRGDLTDLDSLRAGAADSDGVIHTAFIHDFADFPAALAADRRAIDALGAALAETGRPLVIASGLGGLATGRLATEQDTGNLDSPSAVRVPAELAALAHVERGVRVSVLRLPASVHGDGDHGFVPRLIEIAREKGISGYPETGANRWPAVHRLDAARAFRLALQSAPAGSRLHAVAEEGISAREIAEVIGAQLDIPVRSIPRDDVDAHFGWIGGFFSWDLSASSAATRELLGWQPEQAELVPDLEAGHYFR</sequence>
<evidence type="ECO:0000313" key="2">
    <source>
        <dbReference type="EMBL" id="RJO69920.1"/>
    </source>
</evidence>
<proteinExistence type="predicted"/>
<dbReference type="GO" id="GO:0005737">
    <property type="term" value="C:cytoplasm"/>
    <property type="evidence" value="ECO:0007669"/>
    <property type="project" value="TreeGrafter"/>
</dbReference>
<keyword evidence="3" id="KW-1185">Reference proteome</keyword>
<dbReference type="InterPro" id="IPR036291">
    <property type="entry name" value="NAD(P)-bd_dom_sf"/>
</dbReference>
<gene>
    <name evidence="2" type="ORF">D5S18_28960</name>
</gene>
<evidence type="ECO:0000259" key="1">
    <source>
        <dbReference type="Pfam" id="PF01370"/>
    </source>
</evidence>
<organism evidence="2 3">
    <name type="scientific">Nocardia panacis</name>
    <dbReference type="NCBI Taxonomy" id="2340916"/>
    <lineage>
        <taxon>Bacteria</taxon>
        <taxon>Bacillati</taxon>
        <taxon>Actinomycetota</taxon>
        <taxon>Actinomycetes</taxon>
        <taxon>Mycobacteriales</taxon>
        <taxon>Nocardiaceae</taxon>
        <taxon>Nocardia</taxon>
    </lineage>
</organism>
<dbReference type="Gene3D" id="3.40.50.720">
    <property type="entry name" value="NAD(P)-binding Rossmann-like Domain"/>
    <property type="match status" value="1"/>
</dbReference>
<dbReference type="PANTHER" id="PTHR48079">
    <property type="entry name" value="PROTEIN YEEZ"/>
    <property type="match status" value="1"/>
</dbReference>
<feature type="domain" description="NAD-dependent epimerase/dehydratase" evidence="1">
    <location>
        <begin position="3"/>
        <end position="212"/>
    </location>
</feature>
<dbReference type="OrthoDB" id="9787292at2"/>
<protein>
    <submittedName>
        <fullName evidence="2">SDR family oxidoreductase</fullName>
    </submittedName>
</protein>
<accession>A0A3A4K640</accession>